<dbReference type="PANTHER" id="PTHR21340">
    <property type="entry name" value="DIADENOSINE 5,5-P1,P4-TETRAPHOSPHATE PYROPHOSPHOHYDROLASE MUTT"/>
    <property type="match status" value="1"/>
</dbReference>
<dbReference type="GeneID" id="78177106"/>
<dbReference type="GO" id="GO:0004081">
    <property type="term" value="F:bis(5'-nucleosyl)-tetraphosphatase (asymmetrical) activity"/>
    <property type="evidence" value="ECO:0007669"/>
    <property type="project" value="TreeGrafter"/>
</dbReference>
<evidence type="ECO:0000259" key="2">
    <source>
        <dbReference type="PROSITE" id="PS51462"/>
    </source>
</evidence>
<dbReference type="AlphaFoldDB" id="A0A1M6VYR9"/>
<keyword evidence="1" id="KW-0378">Hydrolase</keyword>
<dbReference type="OrthoDB" id="9816289at2"/>
<dbReference type="CDD" id="cd03673">
    <property type="entry name" value="NUDIX_Ap6A_hydrolase"/>
    <property type="match status" value="1"/>
</dbReference>
<protein>
    <submittedName>
        <fullName evidence="3">ADP-ribose pyrophosphatase YjhB, NUDIX family</fullName>
    </submittedName>
</protein>
<dbReference type="GO" id="GO:0006754">
    <property type="term" value="P:ATP biosynthetic process"/>
    <property type="evidence" value="ECO:0007669"/>
    <property type="project" value="TreeGrafter"/>
</dbReference>
<gene>
    <name evidence="3" type="ORF">SAMN02745138_02480</name>
</gene>
<dbReference type="RefSeq" id="WP_022253829.1">
    <property type="nucleotide sequence ID" value="NZ_FRAH01000050.1"/>
</dbReference>
<dbReference type="Pfam" id="PF00293">
    <property type="entry name" value="NUDIX"/>
    <property type="match status" value="1"/>
</dbReference>
<dbReference type="InterPro" id="IPR000086">
    <property type="entry name" value="NUDIX_hydrolase_dom"/>
</dbReference>
<evidence type="ECO:0000313" key="3">
    <source>
        <dbReference type="EMBL" id="SHK86597.1"/>
    </source>
</evidence>
<evidence type="ECO:0000256" key="1">
    <source>
        <dbReference type="ARBA" id="ARBA00022801"/>
    </source>
</evidence>
<dbReference type="SUPFAM" id="SSF55811">
    <property type="entry name" value="Nudix"/>
    <property type="match status" value="1"/>
</dbReference>
<dbReference type="InterPro" id="IPR020084">
    <property type="entry name" value="NUDIX_hydrolase_CS"/>
</dbReference>
<dbReference type="Gene3D" id="3.90.79.10">
    <property type="entry name" value="Nucleoside Triphosphate Pyrophosphohydrolase"/>
    <property type="match status" value="1"/>
</dbReference>
<dbReference type="GO" id="GO:0006167">
    <property type="term" value="P:AMP biosynthetic process"/>
    <property type="evidence" value="ECO:0007669"/>
    <property type="project" value="TreeGrafter"/>
</dbReference>
<dbReference type="PROSITE" id="PS00893">
    <property type="entry name" value="NUDIX_BOX"/>
    <property type="match status" value="1"/>
</dbReference>
<organism evidence="3 4">
    <name type="scientific">Anaerotignum lactatifermentans DSM 14214</name>
    <dbReference type="NCBI Taxonomy" id="1121323"/>
    <lineage>
        <taxon>Bacteria</taxon>
        <taxon>Bacillati</taxon>
        <taxon>Bacillota</taxon>
        <taxon>Clostridia</taxon>
        <taxon>Lachnospirales</taxon>
        <taxon>Anaerotignaceae</taxon>
        <taxon>Anaerotignum</taxon>
    </lineage>
</organism>
<dbReference type="EMBL" id="FRAH01000050">
    <property type="protein sequence ID" value="SHK86597.1"/>
    <property type="molecule type" value="Genomic_DNA"/>
</dbReference>
<feature type="domain" description="Nudix hydrolase" evidence="2">
    <location>
        <begin position="1"/>
        <end position="132"/>
    </location>
</feature>
<evidence type="ECO:0000313" key="4">
    <source>
        <dbReference type="Proteomes" id="UP000183975"/>
    </source>
</evidence>
<dbReference type="InterPro" id="IPR015797">
    <property type="entry name" value="NUDIX_hydrolase-like_dom_sf"/>
</dbReference>
<name>A0A1M6VYR9_9FIRM</name>
<accession>A0A1M6VYR9</accession>
<keyword evidence="4" id="KW-1185">Reference proteome</keyword>
<dbReference type="PANTHER" id="PTHR21340:SF0">
    <property type="entry name" value="BIS(5'-NUCLEOSYL)-TETRAPHOSPHATASE [ASYMMETRICAL]"/>
    <property type="match status" value="1"/>
</dbReference>
<reference evidence="3 4" key="1">
    <citation type="submission" date="2016-11" db="EMBL/GenBank/DDBJ databases">
        <authorList>
            <person name="Jaros S."/>
            <person name="Januszkiewicz K."/>
            <person name="Wedrychowicz H."/>
        </authorList>
    </citation>
    <scope>NUCLEOTIDE SEQUENCE [LARGE SCALE GENOMIC DNA]</scope>
    <source>
        <strain evidence="3 4">DSM 14214</strain>
    </source>
</reference>
<dbReference type="InterPro" id="IPR051325">
    <property type="entry name" value="Nudix_hydrolase_domain"/>
</dbReference>
<proteinExistence type="predicted"/>
<sequence length="154" mass="18290">MIEAVSCGGVVIHRWKILLLYKNQNGRYMGWVLPKGTVEENETYRQTALREVKEESGANGEIIKYVGKTQYTFKGGEDTVNKTVHWYLMSANSFYCKPQSEEYFADAGFYKFHEAYHLLKFNDERQILKKAYYEYSEMRKNKEFLKKKFMQNKT</sequence>
<dbReference type="Proteomes" id="UP000183975">
    <property type="component" value="Unassembled WGS sequence"/>
</dbReference>
<dbReference type="PROSITE" id="PS51462">
    <property type="entry name" value="NUDIX"/>
    <property type="match status" value="1"/>
</dbReference>